<keyword evidence="1" id="KW-0812">Transmembrane</keyword>
<keyword evidence="1" id="KW-1133">Transmembrane helix</keyword>
<dbReference type="RefSeq" id="XP_028488735.1">
    <property type="nucleotide sequence ID" value="XM_028633571.1"/>
</dbReference>
<keyword evidence="1" id="KW-0472">Membrane</keyword>
<reference evidence="2 3" key="1">
    <citation type="journal article" date="2018" name="Front. Microbiol.">
        <title>Genomic and genetic insights into a cosmopolitan fungus, Paecilomyces variotii (Eurotiales).</title>
        <authorList>
            <person name="Urquhart A.S."/>
            <person name="Mondo S.J."/>
            <person name="Makela M.R."/>
            <person name="Hane J.K."/>
            <person name="Wiebenga A."/>
            <person name="He G."/>
            <person name="Mihaltcheva S."/>
            <person name="Pangilinan J."/>
            <person name="Lipzen A."/>
            <person name="Barry K."/>
            <person name="de Vries R.P."/>
            <person name="Grigoriev I.V."/>
            <person name="Idnurm A."/>
        </authorList>
    </citation>
    <scope>NUCLEOTIDE SEQUENCE [LARGE SCALE GENOMIC DNA]</scope>
    <source>
        <strain evidence="2 3">CBS 101075</strain>
    </source>
</reference>
<protein>
    <submittedName>
        <fullName evidence="2">Uncharacterized protein</fullName>
    </submittedName>
</protein>
<organism evidence="2 3">
    <name type="scientific">Byssochlamys spectabilis</name>
    <name type="common">Paecilomyces variotii</name>
    <dbReference type="NCBI Taxonomy" id="264951"/>
    <lineage>
        <taxon>Eukaryota</taxon>
        <taxon>Fungi</taxon>
        <taxon>Dikarya</taxon>
        <taxon>Ascomycota</taxon>
        <taxon>Pezizomycotina</taxon>
        <taxon>Eurotiomycetes</taxon>
        <taxon>Eurotiomycetidae</taxon>
        <taxon>Eurotiales</taxon>
        <taxon>Thermoascaceae</taxon>
        <taxon>Paecilomyces</taxon>
    </lineage>
</organism>
<feature type="transmembrane region" description="Helical" evidence="1">
    <location>
        <begin position="224"/>
        <end position="242"/>
    </location>
</feature>
<dbReference type="Proteomes" id="UP000283841">
    <property type="component" value="Unassembled WGS sequence"/>
</dbReference>
<name>A0A443I4S8_BYSSP</name>
<proteinExistence type="predicted"/>
<dbReference type="EMBL" id="RCNU01000001">
    <property type="protein sequence ID" value="RWQ99090.1"/>
    <property type="molecule type" value="Genomic_DNA"/>
</dbReference>
<dbReference type="GeneID" id="39602848"/>
<dbReference type="AlphaFoldDB" id="A0A443I4S8"/>
<gene>
    <name evidence="2" type="ORF">C8Q69DRAFT_523777</name>
</gene>
<evidence type="ECO:0000256" key="1">
    <source>
        <dbReference type="SAM" id="Phobius"/>
    </source>
</evidence>
<keyword evidence="3" id="KW-1185">Reference proteome</keyword>
<comment type="caution">
    <text evidence="2">The sequence shown here is derived from an EMBL/GenBank/DDBJ whole genome shotgun (WGS) entry which is preliminary data.</text>
</comment>
<evidence type="ECO:0000313" key="3">
    <source>
        <dbReference type="Proteomes" id="UP000283841"/>
    </source>
</evidence>
<sequence>MSDIPLSTPTYEPGSSITVTSTNQFDNQSDFKDYILSALHQVKEYHEFVFIDVPSSWGEAVLQLIDESIPSRKSYNTITHTLRIRVVFTWIHDCVQGWLTKQLVEWLLNGDITREEELLLHPGVGTTLHFTTGPYSGSRKEPDLFFQVNDHILPTLVVECGWSDSKGRIYDDMNLLLVGGNGSIKIVIIVKWAKLRGSRVSGTVELFMRDRNDIPILKQIEIRIFEAFSSMFYLLIAWYLYIQTVFPRPTTTNLQRLEIRRGDLFGDALLAGRNRNDILYLDVERLRDHATRSLRFMNLVPA</sequence>
<dbReference type="VEuPathDB" id="FungiDB:C8Q69DRAFT_523777"/>
<accession>A0A443I4S8</accession>
<evidence type="ECO:0000313" key="2">
    <source>
        <dbReference type="EMBL" id="RWQ99090.1"/>
    </source>
</evidence>